<sequence length="79" mass="8890">MYTDGFDSAAPGGANGWPLQRIPMVAPFFGCLLGGFIYDAFLYTGESPINTPWMGLKRLTQPRRDVWSNTYQRKEISNV</sequence>
<keyword evidence="2 5" id="KW-0812">Transmembrane</keyword>
<reference evidence="7" key="3">
    <citation type="submission" date="2025-08" db="UniProtKB">
        <authorList>
            <consortium name="RefSeq"/>
        </authorList>
    </citation>
    <scope>IDENTIFICATION</scope>
    <source>
        <strain evidence="7">NI907</strain>
    </source>
</reference>
<feature type="transmembrane region" description="Helical" evidence="5">
    <location>
        <begin position="24"/>
        <end position="44"/>
    </location>
</feature>
<dbReference type="RefSeq" id="XP_030977314.1">
    <property type="nucleotide sequence ID" value="XM_031132022.1"/>
</dbReference>
<dbReference type="KEGG" id="pgri:PgNI_12065"/>
<keyword evidence="4 5" id="KW-0472">Membrane</keyword>
<name>A0A6P8AQZ8_PYRGI</name>
<dbReference type="InterPro" id="IPR023271">
    <property type="entry name" value="Aquaporin-like"/>
</dbReference>
<evidence type="ECO:0000256" key="5">
    <source>
        <dbReference type="SAM" id="Phobius"/>
    </source>
</evidence>
<organism evidence="6 7">
    <name type="scientific">Pyricularia grisea</name>
    <name type="common">Crabgrass-specific blast fungus</name>
    <name type="synonym">Magnaporthe grisea</name>
    <dbReference type="NCBI Taxonomy" id="148305"/>
    <lineage>
        <taxon>Eukaryota</taxon>
        <taxon>Fungi</taxon>
        <taxon>Dikarya</taxon>
        <taxon>Ascomycota</taxon>
        <taxon>Pezizomycotina</taxon>
        <taxon>Sordariomycetes</taxon>
        <taxon>Sordariomycetidae</taxon>
        <taxon>Magnaporthales</taxon>
        <taxon>Pyriculariaceae</taxon>
        <taxon>Pyricularia</taxon>
    </lineage>
</organism>
<proteinExistence type="predicted"/>
<dbReference type="GeneID" id="41966927"/>
<evidence type="ECO:0000256" key="2">
    <source>
        <dbReference type="ARBA" id="ARBA00022692"/>
    </source>
</evidence>
<dbReference type="GO" id="GO:0016020">
    <property type="term" value="C:membrane"/>
    <property type="evidence" value="ECO:0007669"/>
    <property type="project" value="UniProtKB-SubCell"/>
</dbReference>
<evidence type="ECO:0000313" key="7">
    <source>
        <dbReference type="RefSeq" id="XP_030977314.1"/>
    </source>
</evidence>
<reference evidence="7" key="2">
    <citation type="submission" date="2019-10" db="EMBL/GenBank/DDBJ databases">
        <authorList>
            <consortium name="NCBI Genome Project"/>
        </authorList>
    </citation>
    <scope>NUCLEOTIDE SEQUENCE</scope>
    <source>
        <strain evidence="7">NI907</strain>
    </source>
</reference>
<accession>A0A6P8AQZ8</accession>
<protein>
    <submittedName>
        <fullName evidence="7">Uncharacterized protein</fullName>
    </submittedName>
</protein>
<evidence type="ECO:0000256" key="4">
    <source>
        <dbReference type="ARBA" id="ARBA00023136"/>
    </source>
</evidence>
<comment type="subcellular location">
    <subcellularLocation>
        <location evidence="1">Membrane</location>
        <topology evidence="1">Multi-pass membrane protein</topology>
    </subcellularLocation>
</comment>
<evidence type="ECO:0000256" key="1">
    <source>
        <dbReference type="ARBA" id="ARBA00004141"/>
    </source>
</evidence>
<dbReference type="AlphaFoldDB" id="A0A6P8AQZ8"/>
<keyword evidence="6" id="KW-1185">Reference proteome</keyword>
<dbReference type="SUPFAM" id="SSF81338">
    <property type="entry name" value="Aquaporin-like"/>
    <property type="match status" value="1"/>
</dbReference>
<evidence type="ECO:0000256" key="3">
    <source>
        <dbReference type="ARBA" id="ARBA00022989"/>
    </source>
</evidence>
<gene>
    <name evidence="7" type="ORF">PgNI_12065</name>
</gene>
<reference evidence="7" key="1">
    <citation type="journal article" date="2019" name="Mol. Biol. Evol.">
        <title>Blast fungal genomes show frequent chromosomal changes, gene gains and losses, and effector gene turnover.</title>
        <authorList>
            <person name="Gomez Luciano L.B."/>
            <person name="Jason Tsai I."/>
            <person name="Chuma I."/>
            <person name="Tosa Y."/>
            <person name="Chen Y.H."/>
            <person name="Li J.Y."/>
            <person name="Li M.Y."/>
            <person name="Jade Lu M.Y."/>
            <person name="Nakayashiki H."/>
            <person name="Li W.H."/>
        </authorList>
    </citation>
    <scope>NUCLEOTIDE SEQUENCE</scope>
    <source>
        <strain evidence="7">NI907</strain>
    </source>
</reference>
<evidence type="ECO:0000313" key="6">
    <source>
        <dbReference type="Proteomes" id="UP000515153"/>
    </source>
</evidence>
<dbReference type="Proteomes" id="UP000515153">
    <property type="component" value="Unplaced"/>
</dbReference>
<keyword evidence="3 5" id="KW-1133">Transmembrane helix</keyword>